<comment type="caution">
    <text evidence="2">The sequence shown here is derived from an EMBL/GenBank/DDBJ whole genome shotgun (WGS) entry which is preliminary data.</text>
</comment>
<reference evidence="2 3" key="1">
    <citation type="submission" date="2023-05" db="EMBL/GenBank/DDBJ databases">
        <title>B98-5 Cell Line De Novo Hybrid Assembly: An Optical Mapping Approach.</title>
        <authorList>
            <person name="Kananen K."/>
            <person name="Auerbach J.A."/>
            <person name="Kautto E."/>
            <person name="Blachly J.S."/>
        </authorList>
    </citation>
    <scope>NUCLEOTIDE SEQUENCE [LARGE SCALE GENOMIC DNA]</scope>
    <source>
        <strain evidence="2">B95-8</strain>
        <tissue evidence="2">Cell line</tissue>
    </source>
</reference>
<accession>A0ABQ9W1V9</accession>
<protein>
    <submittedName>
        <fullName evidence="2">Uncharacterized protein</fullName>
    </submittedName>
</protein>
<sequence length="68" mass="7240">PSEAVPEETQDSWNEVKVRVKKGEVLQSPGARASTHSRKLTSEGMAGGGQDTEEGPGPQHLGDQEANR</sequence>
<feature type="compositionally biased region" description="Acidic residues" evidence="1">
    <location>
        <begin position="1"/>
        <end position="10"/>
    </location>
</feature>
<feature type="non-terminal residue" evidence="2">
    <location>
        <position position="1"/>
    </location>
</feature>
<gene>
    <name evidence="2" type="ORF">P7K49_005982</name>
</gene>
<feature type="non-terminal residue" evidence="2">
    <location>
        <position position="68"/>
    </location>
</feature>
<organism evidence="2 3">
    <name type="scientific">Saguinus oedipus</name>
    <name type="common">Cotton-top tamarin</name>
    <name type="synonym">Oedipomidas oedipus</name>
    <dbReference type="NCBI Taxonomy" id="9490"/>
    <lineage>
        <taxon>Eukaryota</taxon>
        <taxon>Metazoa</taxon>
        <taxon>Chordata</taxon>
        <taxon>Craniata</taxon>
        <taxon>Vertebrata</taxon>
        <taxon>Euteleostomi</taxon>
        <taxon>Mammalia</taxon>
        <taxon>Eutheria</taxon>
        <taxon>Euarchontoglires</taxon>
        <taxon>Primates</taxon>
        <taxon>Haplorrhini</taxon>
        <taxon>Platyrrhini</taxon>
        <taxon>Cebidae</taxon>
        <taxon>Callitrichinae</taxon>
        <taxon>Saguinus</taxon>
    </lineage>
</organism>
<dbReference type="EMBL" id="JASSZA010000003">
    <property type="protein sequence ID" value="KAK2115356.1"/>
    <property type="molecule type" value="Genomic_DNA"/>
</dbReference>
<name>A0ABQ9W1V9_SAGOE</name>
<evidence type="ECO:0000313" key="3">
    <source>
        <dbReference type="Proteomes" id="UP001266305"/>
    </source>
</evidence>
<evidence type="ECO:0000313" key="2">
    <source>
        <dbReference type="EMBL" id="KAK2115356.1"/>
    </source>
</evidence>
<evidence type="ECO:0000256" key="1">
    <source>
        <dbReference type="SAM" id="MobiDB-lite"/>
    </source>
</evidence>
<feature type="region of interest" description="Disordered" evidence="1">
    <location>
        <begin position="1"/>
        <end position="68"/>
    </location>
</feature>
<keyword evidence="3" id="KW-1185">Reference proteome</keyword>
<proteinExistence type="predicted"/>
<feature type="compositionally biased region" description="Basic and acidic residues" evidence="1">
    <location>
        <begin position="14"/>
        <end position="24"/>
    </location>
</feature>
<dbReference type="Proteomes" id="UP001266305">
    <property type="component" value="Unassembled WGS sequence"/>
</dbReference>